<gene>
    <name evidence="1" type="ORF">Lalb_Chr23g0275631</name>
</gene>
<organism evidence="1 2">
    <name type="scientific">Lupinus albus</name>
    <name type="common">White lupine</name>
    <name type="synonym">Lupinus termis</name>
    <dbReference type="NCBI Taxonomy" id="3870"/>
    <lineage>
        <taxon>Eukaryota</taxon>
        <taxon>Viridiplantae</taxon>
        <taxon>Streptophyta</taxon>
        <taxon>Embryophyta</taxon>
        <taxon>Tracheophyta</taxon>
        <taxon>Spermatophyta</taxon>
        <taxon>Magnoliopsida</taxon>
        <taxon>eudicotyledons</taxon>
        <taxon>Gunneridae</taxon>
        <taxon>Pentapetalae</taxon>
        <taxon>rosids</taxon>
        <taxon>fabids</taxon>
        <taxon>Fabales</taxon>
        <taxon>Fabaceae</taxon>
        <taxon>Papilionoideae</taxon>
        <taxon>50 kb inversion clade</taxon>
        <taxon>genistoids sensu lato</taxon>
        <taxon>core genistoids</taxon>
        <taxon>Genisteae</taxon>
        <taxon>Lupinus</taxon>
    </lineage>
</organism>
<protein>
    <submittedName>
        <fullName evidence="1">Uncharacterized protein</fullName>
    </submittedName>
</protein>
<proteinExistence type="predicted"/>
<reference evidence="2" key="1">
    <citation type="journal article" date="2020" name="Nat. Commun.">
        <title>Genome sequence of the cluster root forming white lupin.</title>
        <authorList>
            <person name="Hufnagel B."/>
            <person name="Marques A."/>
            <person name="Soriano A."/>
            <person name="Marques L."/>
            <person name="Divol F."/>
            <person name="Doumas P."/>
            <person name="Sallet E."/>
            <person name="Mancinotti D."/>
            <person name="Carrere S."/>
            <person name="Marande W."/>
            <person name="Arribat S."/>
            <person name="Keller J."/>
            <person name="Huneau C."/>
            <person name="Blein T."/>
            <person name="Aime D."/>
            <person name="Laguerre M."/>
            <person name="Taylor J."/>
            <person name="Schubert V."/>
            <person name="Nelson M."/>
            <person name="Geu-Flores F."/>
            <person name="Crespi M."/>
            <person name="Gallardo-Guerrero K."/>
            <person name="Delaux P.-M."/>
            <person name="Salse J."/>
            <person name="Berges H."/>
            <person name="Guyot R."/>
            <person name="Gouzy J."/>
            <person name="Peret B."/>
        </authorList>
    </citation>
    <scope>NUCLEOTIDE SEQUENCE [LARGE SCALE GENOMIC DNA]</scope>
    <source>
        <strain evidence="2">cv. Amiga</strain>
    </source>
</reference>
<dbReference type="EMBL" id="WOCE01000023">
    <property type="protein sequence ID" value="KAE9587598.1"/>
    <property type="molecule type" value="Genomic_DNA"/>
</dbReference>
<name>A0A6A4NM15_LUPAL</name>
<dbReference type="Proteomes" id="UP000447434">
    <property type="component" value="Chromosome 23"/>
</dbReference>
<evidence type="ECO:0000313" key="2">
    <source>
        <dbReference type="Proteomes" id="UP000447434"/>
    </source>
</evidence>
<comment type="caution">
    <text evidence="1">The sequence shown here is derived from an EMBL/GenBank/DDBJ whole genome shotgun (WGS) entry which is preliminary data.</text>
</comment>
<sequence>MEQVHELIRIQTQPHRASPHRALPFLNHTVNGVTAISSAPLLRKTLPSPI</sequence>
<dbReference type="AlphaFoldDB" id="A0A6A4NM15"/>
<evidence type="ECO:0000313" key="1">
    <source>
        <dbReference type="EMBL" id="KAE9587598.1"/>
    </source>
</evidence>
<keyword evidence="2" id="KW-1185">Reference proteome</keyword>
<accession>A0A6A4NM15</accession>